<organism evidence="1">
    <name type="scientific">marine sediment metagenome</name>
    <dbReference type="NCBI Taxonomy" id="412755"/>
    <lineage>
        <taxon>unclassified sequences</taxon>
        <taxon>metagenomes</taxon>
        <taxon>ecological metagenomes</taxon>
    </lineage>
</organism>
<comment type="caution">
    <text evidence="1">The sequence shown here is derived from an EMBL/GenBank/DDBJ whole genome shotgun (WGS) entry which is preliminary data.</text>
</comment>
<dbReference type="AlphaFoldDB" id="A0A0F8ZMS2"/>
<evidence type="ECO:0000313" key="1">
    <source>
        <dbReference type="EMBL" id="KKK87290.1"/>
    </source>
</evidence>
<name>A0A0F8ZMS2_9ZZZZ</name>
<gene>
    <name evidence="1" type="ORF">LCGC14_2754710</name>
</gene>
<evidence type="ECO:0008006" key="2">
    <source>
        <dbReference type="Google" id="ProtNLM"/>
    </source>
</evidence>
<sequence>MWISLISCQKNEFSPTRETGSLQVNIGLSLSINEVSNRLKSMPRTEDFNVNVYSADGTEIMSFENASEMPDTIELEIGNYYVEAYSDNNLPAEFENPYYSGRSDVFTISSNVRKSVLVNCQLANTIVSVEYSDNVTNSFTDYSTTVSSELGSLVFLKNETRMGYFQTMPLEITVELTYQLPDGSDTLKILTGNIPDPLPNRHYELLVNTSVDEGMAGFQIQLDSSQVQVEAVILTDHSGNYPSGAIAYGELLITEIMY</sequence>
<protein>
    <recommendedName>
        <fullName evidence="2">DUF4493 domain-containing protein</fullName>
    </recommendedName>
</protein>
<feature type="non-terminal residue" evidence="1">
    <location>
        <position position="258"/>
    </location>
</feature>
<dbReference type="EMBL" id="LAZR01050469">
    <property type="protein sequence ID" value="KKK87290.1"/>
    <property type="molecule type" value="Genomic_DNA"/>
</dbReference>
<dbReference type="Pfam" id="PF14900">
    <property type="entry name" value="DUF4493"/>
    <property type="match status" value="1"/>
</dbReference>
<dbReference type="InterPro" id="IPR027840">
    <property type="entry name" value="DUF4493"/>
</dbReference>
<proteinExistence type="predicted"/>
<accession>A0A0F8ZMS2</accession>
<reference evidence="1" key="1">
    <citation type="journal article" date="2015" name="Nature">
        <title>Complex archaea that bridge the gap between prokaryotes and eukaryotes.</title>
        <authorList>
            <person name="Spang A."/>
            <person name="Saw J.H."/>
            <person name="Jorgensen S.L."/>
            <person name="Zaremba-Niedzwiedzka K."/>
            <person name="Martijn J."/>
            <person name="Lind A.E."/>
            <person name="van Eijk R."/>
            <person name="Schleper C."/>
            <person name="Guy L."/>
            <person name="Ettema T.J."/>
        </authorList>
    </citation>
    <scope>NUCLEOTIDE SEQUENCE</scope>
</reference>